<dbReference type="EMBL" id="JANPWB010000011">
    <property type="protein sequence ID" value="KAJ1127187.1"/>
    <property type="molecule type" value="Genomic_DNA"/>
</dbReference>
<dbReference type="PANTHER" id="PTHR33066:SF2">
    <property type="entry name" value="FILAGGRIN-2-LIKE"/>
    <property type="match status" value="1"/>
</dbReference>
<evidence type="ECO:0000313" key="2">
    <source>
        <dbReference type="EMBL" id="KAJ1127187.1"/>
    </source>
</evidence>
<sequence>MESQVGVGQGTRGLPSPPLPPLQPSSPPSPSPHSYPVDGRIRHHLPHWLSITKDRWVLQIVQKGCSRPIESAPPARPPSFSHLPEDHLALLCQEVTTLLAKGAIEKVPVPEVGCGCYSSYFLVPKKDKGLRPILDLRDLNYFLKEDKFKMLFLAQVLSALDPGDWMVVLDLQDAYFHILHPPCPQTLPTIRGRSRAHSVYRAPLRLYQRPSGVRKSDGGGCSSSAQVRGVSRPLPRRLAVEGGLTPESRLPPSDYGEPPAHAGVHYKRAEVTLDSLSNAPLHRSCSGHSAVSGLSSQKASLRHSGYDSDLPALVLGFCETDSEAAGPHGLLHPASHTCQMAYAGSAVGLEVPVGAASGESLRHGSDLGGDCERPAVVAFESALGPHQIPLPSPTRSFYSDRCVTSVLGRHMGEVEIRSFWSPVESGLHINFWELQAIRLALKAFLPSLKGRCSWTILPLCGTATNRAEQSPGPFVRRHHASGHGWNIRALPWWLKIWWVLSRQSGLTQPSKHSRLRMVSPSGGGARTLLAVGRALVRSVCLSRERAMSAVLHVRVSKAALARRRFSSQVELRSPLRFPAYTTSAQSSQEDRERPGPSHLGGSGLGTESLVSRAFEHVHRSSTQTASSSGSSVTATGDGFHPNLSNLRLRALRLNGDS</sequence>
<feature type="compositionally biased region" description="Low complexity" evidence="1">
    <location>
        <begin position="620"/>
        <end position="639"/>
    </location>
</feature>
<dbReference type="InterPro" id="IPR043502">
    <property type="entry name" value="DNA/RNA_pol_sf"/>
</dbReference>
<feature type="region of interest" description="Disordered" evidence="1">
    <location>
        <begin position="581"/>
        <end position="639"/>
    </location>
</feature>
<comment type="caution">
    <text evidence="2">The sequence shown here is derived from an EMBL/GenBank/DDBJ whole genome shotgun (WGS) entry which is preliminary data.</text>
</comment>
<dbReference type="Gene3D" id="3.30.70.270">
    <property type="match status" value="1"/>
</dbReference>
<protein>
    <recommendedName>
        <fullName evidence="4">Reverse transcriptase domain-containing protein</fullName>
    </recommendedName>
</protein>
<evidence type="ECO:0000256" key="1">
    <source>
        <dbReference type="SAM" id="MobiDB-lite"/>
    </source>
</evidence>
<dbReference type="PANTHER" id="PTHR33066">
    <property type="entry name" value="INTEGRASE_SAM-LIKE_N DOMAIN-CONTAINING PROTEIN"/>
    <property type="match status" value="1"/>
</dbReference>
<reference evidence="2" key="1">
    <citation type="journal article" date="2022" name="bioRxiv">
        <title>Sequencing and chromosome-scale assembly of the giantPleurodeles waltlgenome.</title>
        <authorList>
            <person name="Brown T."/>
            <person name="Elewa A."/>
            <person name="Iarovenko S."/>
            <person name="Subramanian E."/>
            <person name="Araus A.J."/>
            <person name="Petzold A."/>
            <person name="Susuki M."/>
            <person name="Suzuki K.-i.T."/>
            <person name="Hayashi T."/>
            <person name="Toyoda A."/>
            <person name="Oliveira C."/>
            <person name="Osipova E."/>
            <person name="Leigh N.D."/>
            <person name="Simon A."/>
            <person name="Yun M.H."/>
        </authorList>
    </citation>
    <scope>NUCLEOTIDE SEQUENCE</scope>
    <source>
        <strain evidence="2">20211129_DDA</strain>
        <tissue evidence="2">Liver</tissue>
    </source>
</reference>
<organism evidence="2 3">
    <name type="scientific">Pleurodeles waltl</name>
    <name type="common">Iberian ribbed newt</name>
    <dbReference type="NCBI Taxonomy" id="8319"/>
    <lineage>
        <taxon>Eukaryota</taxon>
        <taxon>Metazoa</taxon>
        <taxon>Chordata</taxon>
        <taxon>Craniata</taxon>
        <taxon>Vertebrata</taxon>
        <taxon>Euteleostomi</taxon>
        <taxon>Amphibia</taxon>
        <taxon>Batrachia</taxon>
        <taxon>Caudata</taxon>
        <taxon>Salamandroidea</taxon>
        <taxon>Salamandridae</taxon>
        <taxon>Pleurodelinae</taxon>
        <taxon>Pleurodeles</taxon>
    </lineage>
</organism>
<feature type="compositionally biased region" description="Pro residues" evidence="1">
    <location>
        <begin position="15"/>
        <end position="33"/>
    </location>
</feature>
<dbReference type="Gene3D" id="3.10.10.10">
    <property type="entry name" value="HIV Type 1 Reverse Transcriptase, subunit A, domain 1"/>
    <property type="match status" value="1"/>
</dbReference>
<dbReference type="SUPFAM" id="SSF56672">
    <property type="entry name" value="DNA/RNA polymerases"/>
    <property type="match status" value="1"/>
</dbReference>
<dbReference type="InterPro" id="IPR043128">
    <property type="entry name" value="Rev_trsase/Diguanyl_cyclase"/>
</dbReference>
<evidence type="ECO:0000313" key="3">
    <source>
        <dbReference type="Proteomes" id="UP001066276"/>
    </source>
</evidence>
<keyword evidence="3" id="KW-1185">Reference proteome</keyword>
<proteinExistence type="predicted"/>
<gene>
    <name evidence="2" type="ORF">NDU88_005590</name>
</gene>
<dbReference type="Proteomes" id="UP001066276">
    <property type="component" value="Chromosome 7"/>
</dbReference>
<feature type="region of interest" description="Disordered" evidence="1">
    <location>
        <begin position="211"/>
        <end position="236"/>
    </location>
</feature>
<name>A0AAV7PJ05_PLEWA</name>
<evidence type="ECO:0008006" key="4">
    <source>
        <dbReference type="Google" id="ProtNLM"/>
    </source>
</evidence>
<dbReference type="AlphaFoldDB" id="A0AAV7PJ05"/>
<accession>A0AAV7PJ05</accession>
<feature type="region of interest" description="Disordered" evidence="1">
    <location>
        <begin position="1"/>
        <end position="37"/>
    </location>
</feature>